<dbReference type="InterPro" id="IPR044537">
    <property type="entry name" value="Rip2-like"/>
</dbReference>
<evidence type="ECO:0000256" key="10">
    <source>
        <dbReference type="ARBA" id="ARBA00022989"/>
    </source>
</evidence>
<evidence type="ECO:0000256" key="4">
    <source>
        <dbReference type="ARBA" id="ARBA00022475"/>
    </source>
</evidence>
<gene>
    <name evidence="15" type="ORF">HY473_01355</name>
</gene>
<dbReference type="InterPro" id="IPR052348">
    <property type="entry name" value="Metallopeptidase_M50B"/>
</dbReference>
<protein>
    <submittedName>
        <fullName evidence="15">Site-2 protease family protein</fullName>
    </submittedName>
</protein>
<dbReference type="Proteomes" id="UP000756703">
    <property type="component" value="Unassembled WGS sequence"/>
</dbReference>
<evidence type="ECO:0000256" key="6">
    <source>
        <dbReference type="ARBA" id="ARBA00022692"/>
    </source>
</evidence>
<feature type="domain" description="Peptidase M50" evidence="14">
    <location>
        <begin position="80"/>
        <end position="125"/>
    </location>
</feature>
<dbReference type="PANTHER" id="PTHR35864:SF1">
    <property type="entry name" value="ZINC METALLOPROTEASE YWHC-RELATED"/>
    <property type="match status" value="1"/>
</dbReference>
<evidence type="ECO:0000256" key="8">
    <source>
        <dbReference type="ARBA" id="ARBA00022801"/>
    </source>
</evidence>
<keyword evidence="11" id="KW-0482">Metalloprotease</keyword>
<name>A0A933DRV7_9BACT</name>
<comment type="similarity">
    <text evidence="3">Belongs to the peptidase M50B family.</text>
</comment>
<sequence>MGRLTLNPLAHIEPFGMLLLLVVGFGWGRPAPFNPHNLKHRRWGEVLVAFAGPASNLASIGIFLVVVNILGPILGPFNLLIQLLGFLILINIILLAFNLIPIPPLDGSKLLFEVLPDRYHHLKSQLSRNGPWILLLLIFADNFLGVNIFGRIFDVFFRLAGLVS</sequence>
<keyword evidence="9" id="KW-0862">Zinc</keyword>
<accession>A0A933DRV7</accession>
<evidence type="ECO:0000256" key="1">
    <source>
        <dbReference type="ARBA" id="ARBA00001947"/>
    </source>
</evidence>
<feature type="transmembrane region" description="Helical" evidence="13">
    <location>
        <begin position="132"/>
        <end position="150"/>
    </location>
</feature>
<comment type="caution">
    <text evidence="15">The sequence shown here is derived from an EMBL/GenBank/DDBJ whole genome shotgun (WGS) entry which is preliminary data.</text>
</comment>
<keyword evidence="6 13" id="KW-0812">Transmembrane</keyword>
<keyword evidence="12 13" id="KW-0472">Membrane</keyword>
<keyword evidence="10 13" id="KW-1133">Transmembrane helix</keyword>
<evidence type="ECO:0000313" key="16">
    <source>
        <dbReference type="Proteomes" id="UP000756703"/>
    </source>
</evidence>
<comment type="cofactor">
    <cofactor evidence="1">
        <name>Zn(2+)</name>
        <dbReference type="ChEBI" id="CHEBI:29105"/>
    </cofactor>
</comment>
<evidence type="ECO:0000313" key="15">
    <source>
        <dbReference type="EMBL" id="MBI4132731.1"/>
    </source>
</evidence>
<dbReference type="GO" id="GO:0006508">
    <property type="term" value="P:proteolysis"/>
    <property type="evidence" value="ECO:0007669"/>
    <property type="project" value="UniProtKB-KW"/>
</dbReference>
<evidence type="ECO:0000256" key="2">
    <source>
        <dbReference type="ARBA" id="ARBA00004651"/>
    </source>
</evidence>
<evidence type="ECO:0000256" key="7">
    <source>
        <dbReference type="ARBA" id="ARBA00022723"/>
    </source>
</evidence>
<dbReference type="GO" id="GO:0046872">
    <property type="term" value="F:metal ion binding"/>
    <property type="evidence" value="ECO:0007669"/>
    <property type="project" value="UniProtKB-KW"/>
</dbReference>
<dbReference type="GO" id="GO:0008237">
    <property type="term" value="F:metallopeptidase activity"/>
    <property type="evidence" value="ECO:0007669"/>
    <property type="project" value="UniProtKB-KW"/>
</dbReference>
<evidence type="ECO:0000256" key="5">
    <source>
        <dbReference type="ARBA" id="ARBA00022670"/>
    </source>
</evidence>
<evidence type="ECO:0000256" key="3">
    <source>
        <dbReference type="ARBA" id="ARBA00007931"/>
    </source>
</evidence>
<feature type="transmembrane region" description="Helical" evidence="13">
    <location>
        <begin position="9"/>
        <end position="27"/>
    </location>
</feature>
<keyword evidence="7" id="KW-0479">Metal-binding</keyword>
<proteinExistence type="inferred from homology"/>
<keyword evidence="4" id="KW-1003">Cell membrane</keyword>
<dbReference type="CDD" id="cd06158">
    <property type="entry name" value="S2P-M50_like_1"/>
    <property type="match status" value="1"/>
</dbReference>
<reference evidence="15" key="1">
    <citation type="submission" date="2020-07" db="EMBL/GenBank/DDBJ databases">
        <title>Huge and variable diversity of episymbiotic CPR bacteria and DPANN archaea in groundwater ecosystems.</title>
        <authorList>
            <person name="He C.Y."/>
            <person name="Keren R."/>
            <person name="Whittaker M."/>
            <person name="Farag I.F."/>
            <person name="Doudna J."/>
            <person name="Cate J.H.D."/>
            <person name="Banfield J.F."/>
        </authorList>
    </citation>
    <scope>NUCLEOTIDE SEQUENCE</scope>
    <source>
        <strain evidence="15">NC_groundwater_1225_Ag_S-0.1um_56_177</strain>
    </source>
</reference>
<evidence type="ECO:0000256" key="12">
    <source>
        <dbReference type="ARBA" id="ARBA00023136"/>
    </source>
</evidence>
<dbReference type="EMBL" id="JACQMI010000011">
    <property type="protein sequence ID" value="MBI4132731.1"/>
    <property type="molecule type" value="Genomic_DNA"/>
</dbReference>
<keyword evidence="5 15" id="KW-0645">Protease</keyword>
<feature type="transmembrane region" description="Helical" evidence="13">
    <location>
        <begin position="79"/>
        <end position="100"/>
    </location>
</feature>
<dbReference type="PANTHER" id="PTHR35864">
    <property type="entry name" value="ZINC METALLOPROTEASE MJ0611-RELATED"/>
    <property type="match status" value="1"/>
</dbReference>
<dbReference type="InterPro" id="IPR008915">
    <property type="entry name" value="Peptidase_M50"/>
</dbReference>
<evidence type="ECO:0000256" key="13">
    <source>
        <dbReference type="SAM" id="Phobius"/>
    </source>
</evidence>
<evidence type="ECO:0000259" key="14">
    <source>
        <dbReference type="Pfam" id="PF02163"/>
    </source>
</evidence>
<dbReference type="GO" id="GO:0005886">
    <property type="term" value="C:plasma membrane"/>
    <property type="evidence" value="ECO:0007669"/>
    <property type="project" value="UniProtKB-SubCell"/>
</dbReference>
<organism evidence="15 16">
    <name type="scientific">Candidatus Sungiibacteriota bacterium</name>
    <dbReference type="NCBI Taxonomy" id="2750080"/>
    <lineage>
        <taxon>Bacteria</taxon>
        <taxon>Candidatus Sungiibacteriota</taxon>
    </lineage>
</organism>
<dbReference type="AlphaFoldDB" id="A0A933DRV7"/>
<evidence type="ECO:0000256" key="11">
    <source>
        <dbReference type="ARBA" id="ARBA00023049"/>
    </source>
</evidence>
<dbReference type="Pfam" id="PF02163">
    <property type="entry name" value="Peptidase_M50"/>
    <property type="match status" value="1"/>
</dbReference>
<keyword evidence="8" id="KW-0378">Hydrolase</keyword>
<feature type="transmembrane region" description="Helical" evidence="13">
    <location>
        <begin position="47"/>
        <end position="67"/>
    </location>
</feature>
<evidence type="ECO:0000256" key="9">
    <source>
        <dbReference type="ARBA" id="ARBA00022833"/>
    </source>
</evidence>
<comment type="subcellular location">
    <subcellularLocation>
        <location evidence="2">Cell membrane</location>
        <topology evidence="2">Multi-pass membrane protein</topology>
    </subcellularLocation>
</comment>